<evidence type="ECO:0000313" key="1">
    <source>
        <dbReference type="EMBL" id="MBW85369.1"/>
    </source>
</evidence>
<name>A0A2P2IVY4_RHIMU</name>
<protein>
    <submittedName>
        <fullName evidence="1">Uncharacterized protein</fullName>
    </submittedName>
</protein>
<dbReference type="AlphaFoldDB" id="A0A2P2IVY4"/>
<proteinExistence type="predicted"/>
<dbReference type="EMBL" id="GGEC01004886">
    <property type="protein sequence ID" value="MBW85369.1"/>
    <property type="molecule type" value="Transcribed_RNA"/>
</dbReference>
<sequence length="36" mass="4329">MLSSYNEFHIIAICYRGDESILELCFRFGYPQEINR</sequence>
<organism evidence="1">
    <name type="scientific">Rhizophora mucronata</name>
    <name type="common">Asiatic mangrove</name>
    <dbReference type="NCBI Taxonomy" id="61149"/>
    <lineage>
        <taxon>Eukaryota</taxon>
        <taxon>Viridiplantae</taxon>
        <taxon>Streptophyta</taxon>
        <taxon>Embryophyta</taxon>
        <taxon>Tracheophyta</taxon>
        <taxon>Spermatophyta</taxon>
        <taxon>Magnoliopsida</taxon>
        <taxon>eudicotyledons</taxon>
        <taxon>Gunneridae</taxon>
        <taxon>Pentapetalae</taxon>
        <taxon>rosids</taxon>
        <taxon>fabids</taxon>
        <taxon>Malpighiales</taxon>
        <taxon>Rhizophoraceae</taxon>
        <taxon>Rhizophora</taxon>
    </lineage>
</organism>
<accession>A0A2P2IVY4</accession>
<reference evidence="1" key="1">
    <citation type="submission" date="2018-02" db="EMBL/GenBank/DDBJ databases">
        <title>Rhizophora mucronata_Transcriptome.</title>
        <authorList>
            <person name="Meera S.P."/>
            <person name="Sreeshan A."/>
            <person name="Augustine A."/>
        </authorList>
    </citation>
    <scope>NUCLEOTIDE SEQUENCE</scope>
    <source>
        <tissue evidence="1">Leaf</tissue>
    </source>
</reference>